<keyword evidence="11" id="KW-0407">Ion channel</keyword>
<evidence type="ECO:0000256" key="5">
    <source>
        <dbReference type="ARBA" id="ARBA00022826"/>
    </source>
</evidence>
<evidence type="ECO:0000256" key="6">
    <source>
        <dbReference type="ARBA" id="ARBA00022882"/>
    </source>
</evidence>
<evidence type="ECO:0000259" key="13">
    <source>
        <dbReference type="Pfam" id="PF00520"/>
    </source>
</evidence>
<dbReference type="Proteomes" id="UP001190700">
    <property type="component" value="Unassembled WGS sequence"/>
</dbReference>
<feature type="transmembrane region" description="Helical" evidence="12">
    <location>
        <begin position="186"/>
        <end position="210"/>
    </location>
</feature>
<dbReference type="EMBL" id="LGRX02014743">
    <property type="protein sequence ID" value="KAK3264175.1"/>
    <property type="molecule type" value="Genomic_DNA"/>
</dbReference>
<evidence type="ECO:0000256" key="11">
    <source>
        <dbReference type="ARBA" id="ARBA00023303"/>
    </source>
</evidence>
<feature type="transmembrane region" description="Helical" evidence="12">
    <location>
        <begin position="318"/>
        <end position="339"/>
    </location>
</feature>
<comment type="caution">
    <text evidence="14">The sequence shown here is derived from an EMBL/GenBank/DDBJ whole genome shotgun (WGS) entry which is preliminary data.</text>
</comment>
<evidence type="ECO:0000256" key="10">
    <source>
        <dbReference type="ARBA" id="ARBA00023136"/>
    </source>
</evidence>
<keyword evidence="4 12" id="KW-0812">Transmembrane</keyword>
<dbReference type="Gene3D" id="1.20.120.350">
    <property type="entry name" value="Voltage-gated potassium channels. Chain C"/>
    <property type="match status" value="1"/>
</dbReference>
<dbReference type="Pfam" id="PF00520">
    <property type="entry name" value="Ion_trans"/>
    <property type="match status" value="1"/>
</dbReference>
<sequence length="518" mass="58369">MAAIVQTERQVSEDIALPSLTLASCSPSERGLAPRSDAPVLEFFISLRCGDETKKVLWQSSSSLEDLVRVYIREFEERQSWFHPSLTENLKAAIIRRAFHLRDAEYGICYEGFDATDITEGSYIQVASGALRTSLTEVKGSPEYNRKTAWDESKTDQIGAQGQRSKTEAFRQKIWNTVDDPDSSRLAAAITAASLILILFSTTTFCIETLPGLYVHEVSTNSWWYISEAVCIACFTLEAVLRMASCPDKRAYFEDFMNLVDIVAILPFYLELMLNGLEIPGFAVFRVVRLVRVFRLIKVSRGSITVFAVTMRESLRPLYMLVALTSIAMIVFSSLMYYAERGRWNETLRVWERIEQWDCEITITRDNAIPEDYVLKTSLTEGSRCTRKFDVEGLSKNEASFICPFPYAKSTSCTAVYFQSPFESIPAAMPFVLQTMTTVGYGDLYPVTPFGKLLGAVVMLFGMLVIALPITVIGSNFSMVYNSAVVKKDMEEEQGSLDVSLSYSFWRSCCSRLFLHEG</sequence>
<dbReference type="PRINTS" id="PR00169">
    <property type="entry name" value="KCHANNEL"/>
</dbReference>
<feature type="transmembrane region" description="Helical" evidence="12">
    <location>
        <begin position="256"/>
        <end position="273"/>
    </location>
</feature>
<evidence type="ECO:0000256" key="9">
    <source>
        <dbReference type="ARBA" id="ARBA00023065"/>
    </source>
</evidence>
<keyword evidence="8 12" id="KW-1133">Transmembrane helix</keyword>
<keyword evidence="9" id="KW-0406">Ion transport</keyword>
<dbReference type="Gene3D" id="1.10.287.70">
    <property type="match status" value="1"/>
</dbReference>
<reference evidence="14 15" key="1">
    <citation type="journal article" date="2015" name="Genome Biol. Evol.">
        <title>Comparative Genomics of a Bacterivorous Green Alga Reveals Evolutionary Causalities and Consequences of Phago-Mixotrophic Mode of Nutrition.</title>
        <authorList>
            <person name="Burns J.A."/>
            <person name="Paasch A."/>
            <person name="Narechania A."/>
            <person name="Kim E."/>
        </authorList>
    </citation>
    <scope>NUCLEOTIDE SEQUENCE [LARGE SCALE GENOMIC DNA]</scope>
    <source>
        <strain evidence="14 15">PLY_AMNH</strain>
    </source>
</reference>
<dbReference type="SUPFAM" id="SSF81324">
    <property type="entry name" value="Voltage-gated potassium channels"/>
    <property type="match status" value="1"/>
</dbReference>
<dbReference type="GO" id="GO:0005249">
    <property type="term" value="F:voltage-gated potassium channel activity"/>
    <property type="evidence" value="ECO:0007669"/>
    <property type="project" value="InterPro"/>
</dbReference>
<proteinExistence type="predicted"/>
<dbReference type="InterPro" id="IPR028325">
    <property type="entry name" value="VG_K_chnl"/>
</dbReference>
<keyword evidence="3" id="KW-0633">Potassium transport</keyword>
<evidence type="ECO:0000256" key="1">
    <source>
        <dbReference type="ARBA" id="ARBA00004141"/>
    </source>
</evidence>
<evidence type="ECO:0000256" key="8">
    <source>
        <dbReference type="ARBA" id="ARBA00022989"/>
    </source>
</evidence>
<evidence type="ECO:0000256" key="2">
    <source>
        <dbReference type="ARBA" id="ARBA00022448"/>
    </source>
</evidence>
<keyword evidence="6" id="KW-0851">Voltage-gated channel</keyword>
<dbReference type="FunFam" id="1.20.120.350:FF:000091">
    <property type="entry name" value="Predicted protein"/>
    <property type="match status" value="1"/>
</dbReference>
<organism evidence="14 15">
    <name type="scientific">Cymbomonas tetramitiformis</name>
    <dbReference type="NCBI Taxonomy" id="36881"/>
    <lineage>
        <taxon>Eukaryota</taxon>
        <taxon>Viridiplantae</taxon>
        <taxon>Chlorophyta</taxon>
        <taxon>Pyramimonadophyceae</taxon>
        <taxon>Pyramimonadales</taxon>
        <taxon>Pyramimonadaceae</taxon>
        <taxon>Cymbomonas</taxon>
    </lineage>
</organism>
<keyword evidence="15" id="KW-1185">Reference proteome</keyword>
<evidence type="ECO:0000256" key="3">
    <source>
        <dbReference type="ARBA" id="ARBA00022538"/>
    </source>
</evidence>
<dbReference type="InterPro" id="IPR027359">
    <property type="entry name" value="Volt_channel_dom_sf"/>
</dbReference>
<keyword evidence="2" id="KW-0813">Transport</keyword>
<name>A0AAE0FQT7_9CHLO</name>
<dbReference type="AlphaFoldDB" id="A0AAE0FQT7"/>
<evidence type="ECO:0000256" key="12">
    <source>
        <dbReference type="SAM" id="Phobius"/>
    </source>
</evidence>
<evidence type="ECO:0000256" key="7">
    <source>
        <dbReference type="ARBA" id="ARBA00022958"/>
    </source>
</evidence>
<accession>A0AAE0FQT7</accession>
<comment type="subcellular location">
    <subcellularLocation>
        <location evidence="1">Membrane</location>
        <topology evidence="1">Multi-pass membrane protein</topology>
    </subcellularLocation>
</comment>
<keyword evidence="7" id="KW-0630">Potassium</keyword>
<evidence type="ECO:0000313" key="14">
    <source>
        <dbReference type="EMBL" id="KAK3264175.1"/>
    </source>
</evidence>
<dbReference type="GO" id="GO:0008076">
    <property type="term" value="C:voltage-gated potassium channel complex"/>
    <property type="evidence" value="ECO:0007669"/>
    <property type="project" value="InterPro"/>
</dbReference>
<dbReference type="GO" id="GO:0001508">
    <property type="term" value="P:action potential"/>
    <property type="evidence" value="ECO:0007669"/>
    <property type="project" value="TreeGrafter"/>
</dbReference>
<dbReference type="InterPro" id="IPR005821">
    <property type="entry name" value="Ion_trans_dom"/>
</dbReference>
<keyword evidence="10 12" id="KW-0472">Membrane</keyword>
<gene>
    <name evidence="14" type="ORF">CYMTET_27068</name>
</gene>
<keyword evidence="5" id="KW-0631">Potassium channel</keyword>
<evidence type="ECO:0000256" key="4">
    <source>
        <dbReference type="ARBA" id="ARBA00022692"/>
    </source>
</evidence>
<protein>
    <recommendedName>
        <fullName evidence="13">Ion transport domain-containing protein</fullName>
    </recommendedName>
</protein>
<dbReference type="PANTHER" id="PTHR11537:SF254">
    <property type="entry name" value="POTASSIUM VOLTAGE-GATED CHANNEL PROTEIN SHAB"/>
    <property type="match status" value="1"/>
</dbReference>
<evidence type="ECO:0000313" key="15">
    <source>
        <dbReference type="Proteomes" id="UP001190700"/>
    </source>
</evidence>
<feature type="domain" description="Ion transport" evidence="13">
    <location>
        <begin position="193"/>
        <end position="482"/>
    </location>
</feature>
<dbReference type="PANTHER" id="PTHR11537">
    <property type="entry name" value="VOLTAGE-GATED POTASSIUM CHANNEL"/>
    <property type="match status" value="1"/>
</dbReference>
<feature type="transmembrane region" description="Helical" evidence="12">
    <location>
        <begin position="453"/>
        <end position="473"/>
    </location>
</feature>
<feature type="transmembrane region" description="Helical" evidence="12">
    <location>
        <begin position="222"/>
        <end position="244"/>
    </location>
</feature>